<dbReference type="Pfam" id="PF03281">
    <property type="entry name" value="Mab-21"/>
    <property type="match status" value="1"/>
</dbReference>
<dbReference type="GO" id="GO:0005524">
    <property type="term" value="F:ATP binding"/>
    <property type="evidence" value="ECO:0007669"/>
    <property type="project" value="UniProtKB-KW"/>
</dbReference>
<keyword evidence="5" id="KW-0479">Metal-binding</keyword>
<evidence type="ECO:0000313" key="11">
    <source>
        <dbReference type="EMBL" id="GFO34923.1"/>
    </source>
</evidence>
<feature type="domain" description="Mab-21-like HhH/H2TH-like" evidence="10">
    <location>
        <begin position="133"/>
        <end position="218"/>
    </location>
</feature>
<evidence type="ECO:0000313" key="12">
    <source>
        <dbReference type="Proteomes" id="UP000735302"/>
    </source>
</evidence>
<gene>
    <name evidence="11" type="ORF">PoB_006142800</name>
</gene>
<keyword evidence="12" id="KW-1185">Reference proteome</keyword>
<dbReference type="InterPro" id="IPR046903">
    <property type="entry name" value="Mab-21-like_nuc_Trfase"/>
</dbReference>
<comment type="cofactor">
    <cofactor evidence="1">
        <name>Mg(2+)</name>
        <dbReference type="ChEBI" id="CHEBI:18420"/>
    </cofactor>
</comment>
<dbReference type="Proteomes" id="UP000735302">
    <property type="component" value="Unassembled WGS sequence"/>
</dbReference>
<dbReference type="Pfam" id="PF20266">
    <property type="entry name" value="Mab-21_C"/>
    <property type="match status" value="1"/>
</dbReference>
<dbReference type="InterPro" id="IPR024810">
    <property type="entry name" value="MAB21L/cGLR"/>
</dbReference>
<dbReference type="Gene3D" id="1.10.1410.40">
    <property type="match status" value="1"/>
</dbReference>
<dbReference type="GO" id="GO:0046872">
    <property type="term" value="F:metal ion binding"/>
    <property type="evidence" value="ECO:0007669"/>
    <property type="project" value="UniProtKB-KW"/>
</dbReference>
<evidence type="ECO:0000256" key="5">
    <source>
        <dbReference type="ARBA" id="ARBA00022723"/>
    </source>
</evidence>
<evidence type="ECO:0000256" key="6">
    <source>
        <dbReference type="ARBA" id="ARBA00022741"/>
    </source>
</evidence>
<dbReference type="PANTHER" id="PTHR10656:SF42">
    <property type="entry name" value="CYCLIC GMP-AMP SYNTHASE-LIKE PROTEIN-RELATED"/>
    <property type="match status" value="1"/>
</dbReference>
<reference evidence="11 12" key="1">
    <citation type="journal article" date="2021" name="Elife">
        <title>Chloroplast acquisition without the gene transfer in kleptoplastic sea slugs, Plakobranchus ocellatus.</title>
        <authorList>
            <person name="Maeda T."/>
            <person name="Takahashi S."/>
            <person name="Yoshida T."/>
            <person name="Shimamura S."/>
            <person name="Takaki Y."/>
            <person name="Nagai Y."/>
            <person name="Toyoda A."/>
            <person name="Suzuki Y."/>
            <person name="Arimoto A."/>
            <person name="Ishii H."/>
            <person name="Satoh N."/>
            <person name="Nishiyama T."/>
            <person name="Hasebe M."/>
            <person name="Maruyama T."/>
            <person name="Minagawa J."/>
            <person name="Obokata J."/>
            <person name="Shigenobu S."/>
        </authorList>
    </citation>
    <scope>NUCLEOTIDE SEQUENCE [LARGE SCALE GENOMIC DNA]</scope>
</reference>
<evidence type="ECO:0000259" key="9">
    <source>
        <dbReference type="Pfam" id="PF03281"/>
    </source>
</evidence>
<evidence type="ECO:0000256" key="4">
    <source>
        <dbReference type="ARBA" id="ARBA00022695"/>
    </source>
</evidence>
<name>A0AAV4CSV1_9GAST</name>
<proteinExistence type="inferred from homology"/>
<dbReference type="AlphaFoldDB" id="A0AAV4CSV1"/>
<keyword evidence="8" id="KW-0460">Magnesium</keyword>
<keyword evidence="7" id="KW-0067">ATP-binding</keyword>
<evidence type="ECO:0000256" key="8">
    <source>
        <dbReference type="ARBA" id="ARBA00022842"/>
    </source>
</evidence>
<comment type="similarity">
    <text evidence="2">Belongs to the mab-21 family.</text>
</comment>
<keyword evidence="3" id="KW-0808">Transferase</keyword>
<dbReference type="GO" id="GO:0016779">
    <property type="term" value="F:nucleotidyltransferase activity"/>
    <property type="evidence" value="ECO:0007669"/>
    <property type="project" value="UniProtKB-KW"/>
</dbReference>
<evidence type="ECO:0000256" key="1">
    <source>
        <dbReference type="ARBA" id="ARBA00001946"/>
    </source>
</evidence>
<evidence type="ECO:0000256" key="7">
    <source>
        <dbReference type="ARBA" id="ARBA00022840"/>
    </source>
</evidence>
<organism evidence="11 12">
    <name type="scientific">Plakobranchus ocellatus</name>
    <dbReference type="NCBI Taxonomy" id="259542"/>
    <lineage>
        <taxon>Eukaryota</taxon>
        <taxon>Metazoa</taxon>
        <taxon>Spiralia</taxon>
        <taxon>Lophotrochozoa</taxon>
        <taxon>Mollusca</taxon>
        <taxon>Gastropoda</taxon>
        <taxon>Heterobranchia</taxon>
        <taxon>Euthyneura</taxon>
        <taxon>Panpulmonata</taxon>
        <taxon>Sacoglossa</taxon>
        <taxon>Placobranchoidea</taxon>
        <taxon>Plakobranchidae</taxon>
        <taxon>Plakobranchus</taxon>
    </lineage>
</organism>
<evidence type="ECO:0000256" key="3">
    <source>
        <dbReference type="ARBA" id="ARBA00022679"/>
    </source>
</evidence>
<sequence length="246" mass="27957">MAQSVLLFLTVWGRIHLREPYTIVKILRGQELLVFELVPTFAFPNEWPASAAAWPEETNDWLSQNEAKISRDLGFYAQALPCPSALGDPSLFRLSFSTTEKYLLRPVALEGNHCQAASSHSLSSPTAGLVAARKASERILRMLRESDKDDFFPVNSYHIKTVLLHECQRWPDLAAWSHEKLGERFLEMLRDLILALDNQELPHFFVRDCNLFRCYAPELLLSAAGRLRAIYQDIVVSPSASIRLQC</sequence>
<dbReference type="InterPro" id="IPR046906">
    <property type="entry name" value="Mab-21_HhH/H2TH-like"/>
</dbReference>
<keyword evidence="4" id="KW-0548">Nucleotidyltransferase</keyword>
<protein>
    <submittedName>
        <fullName evidence="11">Protein mab-21-like 1</fullName>
    </submittedName>
</protein>
<dbReference type="EMBL" id="BLXT01006948">
    <property type="protein sequence ID" value="GFO34923.1"/>
    <property type="molecule type" value="Genomic_DNA"/>
</dbReference>
<feature type="domain" description="Mab-21-like nucleotidyltransferase" evidence="9">
    <location>
        <begin position="24"/>
        <end position="105"/>
    </location>
</feature>
<accession>A0AAV4CSV1</accession>
<dbReference type="PANTHER" id="PTHR10656">
    <property type="entry name" value="CELL FATE DETERMINING PROTEIN MAB21-RELATED"/>
    <property type="match status" value="1"/>
</dbReference>
<dbReference type="SMART" id="SM01265">
    <property type="entry name" value="Mab-21"/>
    <property type="match status" value="1"/>
</dbReference>
<keyword evidence="6" id="KW-0547">Nucleotide-binding</keyword>
<evidence type="ECO:0000256" key="2">
    <source>
        <dbReference type="ARBA" id="ARBA00008307"/>
    </source>
</evidence>
<evidence type="ECO:0000259" key="10">
    <source>
        <dbReference type="Pfam" id="PF20266"/>
    </source>
</evidence>
<comment type="caution">
    <text evidence="11">The sequence shown here is derived from an EMBL/GenBank/DDBJ whole genome shotgun (WGS) entry which is preliminary data.</text>
</comment>